<evidence type="ECO:0000259" key="3">
    <source>
        <dbReference type="PROSITE" id="PS50102"/>
    </source>
</evidence>
<dbReference type="Gene3D" id="3.30.70.330">
    <property type="match status" value="1"/>
</dbReference>
<gene>
    <name evidence="4" type="ORF">BSAL_46680</name>
</gene>
<evidence type="ECO:0000313" key="5">
    <source>
        <dbReference type="Proteomes" id="UP000051952"/>
    </source>
</evidence>
<dbReference type="EMBL" id="CYKH01002220">
    <property type="protein sequence ID" value="CUG94137.1"/>
    <property type="molecule type" value="Genomic_DNA"/>
</dbReference>
<keyword evidence="5" id="KW-1185">Reference proteome</keyword>
<keyword evidence="1" id="KW-0694">RNA-binding</keyword>
<dbReference type="InterPro" id="IPR012677">
    <property type="entry name" value="Nucleotide-bd_a/b_plait_sf"/>
</dbReference>
<sequence>MFSEHRRNDPYNTRVTTNPVHRALLKHLRTNDVGFVRVRNMTPTTREDYECPQHDSDSELDSTQSFNVTETSQHLFVGQLPSELAPTELARLIRNVMGVDPLRVTRGNNRTCMFVQLRNSHEADRMLSFNKRLLMDTDLVWIDKSDSDILVEHMARDRPCQCAGRSALPKHCVTIEKRNIRQQVMSLPLRPSDGPMPNPRAQSAPQLQPAPSTVEAALYEPDRYFGEDQEVDDEDVLVFDDFGGLN</sequence>
<name>A0A0S4JTJ1_BODSA</name>
<organism evidence="4 5">
    <name type="scientific">Bodo saltans</name>
    <name type="common">Flagellated protozoan</name>
    <dbReference type="NCBI Taxonomy" id="75058"/>
    <lineage>
        <taxon>Eukaryota</taxon>
        <taxon>Discoba</taxon>
        <taxon>Euglenozoa</taxon>
        <taxon>Kinetoplastea</taxon>
        <taxon>Metakinetoplastina</taxon>
        <taxon>Eubodonida</taxon>
        <taxon>Bodonidae</taxon>
        <taxon>Bodo</taxon>
    </lineage>
</organism>
<accession>A0A0S4JTJ1</accession>
<evidence type="ECO:0000313" key="4">
    <source>
        <dbReference type="EMBL" id="CUG94137.1"/>
    </source>
</evidence>
<reference evidence="5" key="1">
    <citation type="submission" date="2015-09" db="EMBL/GenBank/DDBJ databases">
        <authorList>
            <consortium name="Pathogen Informatics"/>
        </authorList>
    </citation>
    <scope>NUCLEOTIDE SEQUENCE [LARGE SCALE GENOMIC DNA]</scope>
    <source>
        <strain evidence="5">Lake Konstanz</strain>
    </source>
</reference>
<feature type="compositionally biased region" description="Polar residues" evidence="2">
    <location>
        <begin position="200"/>
        <end position="211"/>
    </location>
</feature>
<evidence type="ECO:0000256" key="1">
    <source>
        <dbReference type="PROSITE-ProRule" id="PRU00176"/>
    </source>
</evidence>
<feature type="region of interest" description="Disordered" evidence="2">
    <location>
        <begin position="188"/>
        <end position="213"/>
    </location>
</feature>
<proteinExistence type="predicted"/>
<feature type="domain" description="RRM" evidence="3">
    <location>
        <begin position="73"/>
        <end position="147"/>
    </location>
</feature>
<dbReference type="VEuPathDB" id="TriTrypDB:BSAL_46680"/>
<dbReference type="AlphaFoldDB" id="A0A0S4JTJ1"/>
<dbReference type="Proteomes" id="UP000051952">
    <property type="component" value="Unassembled WGS sequence"/>
</dbReference>
<protein>
    <recommendedName>
        <fullName evidence="3">RRM domain-containing protein</fullName>
    </recommendedName>
</protein>
<dbReference type="InterPro" id="IPR000504">
    <property type="entry name" value="RRM_dom"/>
</dbReference>
<dbReference type="PROSITE" id="PS50102">
    <property type="entry name" value="RRM"/>
    <property type="match status" value="1"/>
</dbReference>
<evidence type="ECO:0000256" key="2">
    <source>
        <dbReference type="SAM" id="MobiDB-lite"/>
    </source>
</evidence>
<dbReference type="CDD" id="cd00590">
    <property type="entry name" value="RRM_SF"/>
    <property type="match status" value="1"/>
</dbReference>
<dbReference type="InterPro" id="IPR035979">
    <property type="entry name" value="RBD_domain_sf"/>
</dbReference>
<dbReference type="GO" id="GO:0003723">
    <property type="term" value="F:RNA binding"/>
    <property type="evidence" value="ECO:0007669"/>
    <property type="project" value="UniProtKB-UniRule"/>
</dbReference>
<dbReference type="SUPFAM" id="SSF54928">
    <property type="entry name" value="RNA-binding domain, RBD"/>
    <property type="match status" value="1"/>
</dbReference>